<accession>H2CIN3</accession>
<evidence type="ECO:0000313" key="5">
    <source>
        <dbReference type="EMBL" id="EHQ07049.1"/>
    </source>
</evidence>
<dbReference type="PROSITE" id="PS51677">
    <property type="entry name" value="NODB"/>
    <property type="match status" value="1"/>
</dbReference>
<feature type="domain" description="NodB homology" evidence="4">
    <location>
        <begin position="109"/>
        <end position="300"/>
    </location>
</feature>
<gene>
    <name evidence="5" type="ORF">Lepil_2373</name>
</gene>
<evidence type="ECO:0000256" key="3">
    <source>
        <dbReference type="SAM" id="Phobius"/>
    </source>
</evidence>
<dbReference type="PANTHER" id="PTHR34216:SF3">
    <property type="entry name" value="POLY-BETA-1,6-N-ACETYL-D-GLUCOSAMINE N-DEACETYLASE"/>
    <property type="match status" value="1"/>
</dbReference>
<dbReference type="GO" id="GO:0005975">
    <property type="term" value="P:carbohydrate metabolic process"/>
    <property type="evidence" value="ECO:0007669"/>
    <property type="project" value="InterPro"/>
</dbReference>
<dbReference type="InterPro" id="IPR011330">
    <property type="entry name" value="Glyco_hydro/deAcase_b/a-brl"/>
</dbReference>
<dbReference type="EMBL" id="JH597773">
    <property type="protein sequence ID" value="EHQ07049.1"/>
    <property type="molecule type" value="Genomic_DNA"/>
</dbReference>
<dbReference type="HOGENOM" id="CLU_030024_3_3_12"/>
<organism evidence="5 6">
    <name type="scientific">Leptonema illini DSM 21528</name>
    <dbReference type="NCBI Taxonomy" id="929563"/>
    <lineage>
        <taxon>Bacteria</taxon>
        <taxon>Pseudomonadati</taxon>
        <taxon>Spirochaetota</taxon>
        <taxon>Spirochaetia</taxon>
        <taxon>Leptospirales</taxon>
        <taxon>Leptospiraceae</taxon>
        <taxon>Leptonema</taxon>
    </lineage>
</organism>
<proteinExistence type="predicted"/>
<keyword evidence="3" id="KW-0472">Membrane</keyword>
<dbReference type="InterPro" id="IPR002509">
    <property type="entry name" value="NODB_dom"/>
</dbReference>
<dbReference type="GO" id="GO:0005576">
    <property type="term" value="C:extracellular region"/>
    <property type="evidence" value="ECO:0007669"/>
    <property type="project" value="UniProtKB-SubCell"/>
</dbReference>
<dbReference type="Pfam" id="PF01522">
    <property type="entry name" value="Polysacc_deac_1"/>
    <property type="match status" value="1"/>
</dbReference>
<evidence type="ECO:0000313" key="6">
    <source>
        <dbReference type="Proteomes" id="UP000005737"/>
    </source>
</evidence>
<protein>
    <submittedName>
        <fullName evidence="5">Polysaccharide deacetylase</fullName>
    </submittedName>
</protein>
<evidence type="ECO:0000256" key="1">
    <source>
        <dbReference type="ARBA" id="ARBA00004613"/>
    </source>
</evidence>
<dbReference type="InterPro" id="IPR051398">
    <property type="entry name" value="Polysacch_Deacetylase"/>
</dbReference>
<name>H2CIN3_9LEPT</name>
<feature type="transmembrane region" description="Helical" evidence="3">
    <location>
        <begin position="21"/>
        <end position="38"/>
    </location>
</feature>
<keyword evidence="2" id="KW-0732">Signal</keyword>
<dbReference type="GO" id="GO:0016810">
    <property type="term" value="F:hydrolase activity, acting on carbon-nitrogen (but not peptide) bonds"/>
    <property type="evidence" value="ECO:0007669"/>
    <property type="project" value="InterPro"/>
</dbReference>
<reference evidence="5 6" key="1">
    <citation type="submission" date="2011-10" db="EMBL/GenBank/DDBJ databases">
        <title>The Improved High-Quality Draft genome of Leptonema illini DSM 21528.</title>
        <authorList>
            <consortium name="US DOE Joint Genome Institute (JGI-PGF)"/>
            <person name="Lucas S."/>
            <person name="Copeland A."/>
            <person name="Lapidus A."/>
            <person name="Glavina del Rio T."/>
            <person name="Dalin E."/>
            <person name="Tice H."/>
            <person name="Bruce D."/>
            <person name="Goodwin L."/>
            <person name="Pitluck S."/>
            <person name="Peters L."/>
            <person name="Mikhailova N."/>
            <person name="Held B."/>
            <person name="Kyrpides N."/>
            <person name="Mavromatis K."/>
            <person name="Ivanova N."/>
            <person name="Markowitz V."/>
            <person name="Cheng J.-F."/>
            <person name="Hugenholtz P."/>
            <person name="Woyke T."/>
            <person name="Wu D."/>
            <person name="Gronow S."/>
            <person name="Wellnitz S."/>
            <person name="Brambilla E.-M."/>
            <person name="Klenk H.-P."/>
            <person name="Eisen J.A."/>
        </authorList>
    </citation>
    <scope>NUCLEOTIDE SEQUENCE [LARGE SCALE GENOMIC DNA]</scope>
    <source>
        <strain evidence="5 6">DSM 21528</strain>
    </source>
</reference>
<keyword evidence="3" id="KW-0812">Transmembrane</keyword>
<keyword evidence="3" id="KW-1133">Transmembrane helix</keyword>
<keyword evidence="6" id="KW-1185">Reference proteome</keyword>
<dbReference type="Proteomes" id="UP000005737">
    <property type="component" value="Unassembled WGS sequence"/>
</dbReference>
<dbReference type="Gene3D" id="3.20.20.370">
    <property type="entry name" value="Glycoside hydrolase/deacetylase"/>
    <property type="match status" value="1"/>
</dbReference>
<dbReference type="STRING" id="183.GCA_002009735_01416"/>
<comment type="subcellular location">
    <subcellularLocation>
        <location evidence="1">Secreted</location>
    </subcellularLocation>
</comment>
<dbReference type="AlphaFoldDB" id="H2CIN3"/>
<dbReference type="SUPFAM" id="SSF88713">
    <property type="entry name" value="Glycoside hydrolase/deacetylase"/>
    <property type="match status" value="1"/>
</dbReference>
<dbReference type="CDD" id="cd10918">
    <property type="entry name" value="CE4_NodB_like_5s_6s"/>
    <property type="match status" value="1"/>
</dbReference>
<dbReference type="PANTHER" id="PTHR34216">
    <property type="match status" value="1"/>
</dbReference>
<sequence length="300" mass="34698">MQEADLITGCLWPVKTMSARLLYSIPAFLLAVGLYLFVRQPQAGVAEKRGEYPRIPILLFHDVDGKGPYAISRHEFRQYLDILKEEKIQVISLARLHEMMQKKLPAERPSVVITIDDDFKNIVRVAAPMLREYGYPATFFVYTKNVTDQPRQGMAWEDLRRLQKEGFDIQNHSHTHTAFHVPREGESADQHAARVDIEILHSREVLEDRLGHKIWSFAYPMGYHSPYLEKRLKDAGYELLLTTDANPPDVTKTYTGVLDRFTIQKGKDPFGLFYKQIAFARRTLDDHSLTLKEDETEPRP</sequence>
<evidence type="ECO:0000256" key="2">
    <source>
        <dbReference type="ARBA" id="ARBA00022729"/>
    </source>
</evidence>
<evidence type="ECO:0000259" key="4">
    <source>
        <dbReference type="PROSITE" id="PS51677"/>
    </source>
</evidence>